<dbReference type="InterPro" id="IPR001646">
    <property type="entry name" value="5peptide_repeat"/>
</dbReference>
<evidence type="ECO:0000313" key="1">
    <source>
        <dbReference type="EMBL" id="QDU76861.1"/>
    </source>
</evidence>
<dbReference type="AlphaFoldDB" id="A0A518CCB7"/>
<accession>A0A518CCB7</accession>
<dbReference type="PANTHER" id="PTHR14136:SF17">
    <property type="entry name" value="BTB_POZ DOMAIN-CONTAINING PROTEIN KCTD9"/>
    <property type="match status" value="1"/>
</dbReference>
<dbReference type="RefSeq" id="WP_144975307.1">
    <property type="nucleotide sequence ID" value="NZ_CP036289.1"/>
</dbReference>
<gene>
    <name evidence="1" type="primary">pipB2_4</name>
    <name evidence="1" type="ORF">Pan97_39180</name>
</gene>
<dbReference type="KEGG" id="bvo:Pan97_39180"/>
<dbReference type="Proteomes" id="UP000318626">
    <property type="component" value="Chromosome"/>
</dbReference>
<keyword evidence="2" id="KW-1185">Reference proteome</keyword>
<protein>
    <submittedName>
        <fullName evidence="1">Secreted effector protein pipB2</fullName>
    </submittedName>
</protein>
<evidence type="ECO:0000313" key="2">
    <source>
        <dbReference type="Proteomes" id="UP000318626"/>
    </source>
</evidence>
<proteinExistence type="predicted"/>
<dbReference type="OrthoDB" id="278023at2"/>
<organism evidence="1 2">
    <name type="scientific">Bremerella volcania</name>
    <dbReference type="NCBI Taxonomy" id="2527984"/>
    <lineage>
        <taxon>Bacteria</taxon>
        <taxon>Pseudomonadati</taxon>
        <taxon>Planctomycetota</taxon>
        <taxon>Planctomycetia</taxon>
        <taxon>Pirellulales</taxon>
        <taxon>Pirellulaceae</taxon>
        <taxon>Bremerella</taxon>
    </lineage>
</organism>
<name>A0A518CCB7_9BACT</name>
<dbReference type="SUPFAM" id="SSF141571">
    <property type="entry name" value="Pentapeptide repeat-like"/>
    <property type="match status" value="2"/>
</dbReference>
<dbReference type="Pfam" id="PF00805">
    <property type="entry name" value="Pentapeptide"/>
    <property type="match status" value="3"/>
</dbReference>
<dbReference type="Gene3D" id="2.160.20.80">
    <property type="entry name" value="E3 ubiquitin-protein ligase SopA"/>
    <property type="match status" value="2"/>
</dbReference>
<dbReference type="InterPro" id="IPR051082">
    <property type="entry name" value="Pentapeptide-BTB/POZ_domain"/>
</dbReference>
<dbReference type="EMBL" id="CP036289">
    <property type="protein sequence ID" value="QDU76861.1"/>
    <property type="molecule type" value="Genomic_DNA"/>
</dbReference>
<reference evidence="2" key="1">
    <citation type="submission" date="2019-02" db="EMBL/GenBank/DDBJ databases">
        <title>Deep-cultivation of Planctomycetes and their phenomic and genomic characterization uncovers novel biology.</title>
        <authorList>
            <person name="Wiegand S."/>
            <person name="Jogler M."/>
            <person name="Boedeker C."/>
            <person name="Pinto D."/>
            <person name="Vollmers J."/>
            <person name="Rivas-Marin E."/>
            <person name="Kohn T."/>
            <person name="Peeters S.H."/>
            <person name="Heuer A."/>
            <person name="Rast P."/>
            <person name="Oberbeckmann S."/>
            <person name="Bunk B."/>
            <person name="Jeske O."/>
            <person name="Meyerdierks A."/>
            <person name="Storesund J.E."/>
            <person name="Kallscheuer N."/>
            <person name="Luecker S."/>
            <person name="Lage O.M."/>
            <person name="Pohl T."/>
            <person name="Merkel B.J."/>
            <person name="Hornburger P."/>
            <person name="Mueller R.-W."/>
            <person name="Bruemmer F."/>
            <person name="Labrenz M."/>
            <person name="Spormann A.M."/>
            <person name="Op den Camp H."/>
            <person name="Overmann J."/>
            <person name="Amann R."/>
            <person name="Jetten M.S.M."/>
            <person name="Mascher T."/>
            <person name="Medema M.H."/>
            <person name="Devos D.P."/>
            <person name="Kaster A.-K."/>
            <person name="Ovreas L."/>
            <person name="Rohde M."/>
            <person name="Galperin M.Y."/>
            <person name="Jogler C."/>
        </authorList>
    </citation>
    <scope>NUCLEOTIDE SEQUENCE [LARGE SCALE GENOMIC DNA]</scope>
    <source>
        <strain evidence="2">Pan97</strain>
    </source>
</reference>
<sequence>MPRSPKGERRALCCSLVPSGEGLESGLSFGAPPFLFGDHMTAITNLEGEILHEYDGESLSNSFLGNKYLRGAQLAEADLSGADLRDAKLMDADLSGADLTGAKLDGVDLSRANLAAAKFDGTSLANVIFTEANLQNTSFRSCELDGCQFQSADATESNFSETKLTNCNFESAKAERSCFENATMSWAGMAADGATFSNANFNSAQFHGVSLKHADLSGATFVDADILGPVVTLANLRDVDFSQVRRLENMFVTSLRSDDSKGYTWPPSEFGFDEAPGPHFDNQTYWPPDIRFPRRRFTWKVPLLLGFIPGIILAQLGSWTLPEEVGGVLFGWRLEIGLACAALAAAWEAGQMVRTNSLITSQPDIYFSGAGSKRRSFFSE</sequence>
<dbReference type="PANTHER" id="PTHR14136">
    <property type="entry name" value="BTB_POZ DOMAIN-CONTAINING PROTEIN KCTD9"/>
    <property type="match status" value="1"/>
</dbReference>